<protein>
    <submittedName>
        <fullName evidence="1">Uncharacterized protein</fullName>
    </submittedName>
</protein>
<gene>
    <name evidence="1" type="ORF">F6I03_03790</name>
</gene>
<reference evidence="1 2" key="1">
    <citation type="submission" date="2019-09" db="EMBL/GenBank/DDBJ databases">
        <title>Draft genome sequence assemblies of isolates from the urinary tract.</title>
        <authorList>
            <person name="Mores C.R."/>
            <person name="Putonti C."/>
            <person name="Wolfe A.J."/>
        </authorList>
    </citation>
    <scope>NUCLEOTIDE SEQUENCE [LARGE SCALE GENOMIC DNA]</scope>
    <source>
        <strain evidence="1 2">UMB623</strain>
    </source>
</reference>
<dbReference type="OrthoDB" id="2138703at2"/>
<comment type="caution">
    <text evidence="1">The sequence shown here is derived from an EMBL/GenBank/DDBJ whole genome shotgun (WGS) entry which is preliminary data.</text>
</comment>
<organism evidence="1 2">
    <name type="scientific">Aerococcus sanguinicola</name>
    <dbReference type="NCBI Taxonomy" id="119206"/>
    <lineage>
        <taxon>Bacteria</taxon>
        <taxon>Bacillati</taxon>
        <taxon>Bacillota</taxon>
        <taxon>Bacilli</taxon>
        <taxon>Lactobacillales</taxon>
        <taxon>Aerococcaceae</taxon>
        <taxon>Aerococcus</taxon>
    </lineage>
</organism>
<dbReference type="EMBL" id="VYWO01000001">
    <property type="protein sequence ID" value="KAA9302349.1"/>
    <property type="molecule type" value="Genomic_DNA"/>
</dbReference>
<dbReference type="RefSeq" id="WP_070430482.1">
    <property type="nucleotide sequence ID" value="NZ_VYWO01000001.1"/>
</dbReference>
<name>A0A5N1GQ19_9LACT</name>
<evidence type="ECO:0000313" key="1">
    <source>
        <dbReference type="EMBL" id="KAA9302349.1"/>
    </source>
</evidence>
<proteinExistence type="predicted"/>
<sequence length="169" mass="18841">MNKFIERNVESGLFNETVGNYLEEAIQNKESVIIAGHRSTGSRPLFAAISGAAKSEHSAVQVKDESAFEKEADYYLIPGNPKVDLEELIYKAIETPGAAFVSLKDPEQPVSLQKLLKRFTKEHGTSDKVFHEIALKKNGTGGDAVPYTDKVTKFYFNEKGKVKRDQLDF</sequence>
<dbReference type="Proteomes" id="UP000327148">
    <property type="component" value="Unassembled WGS sequence"/>
</dbReference>
<evidence type="ECO:0000313" key="2">
    <source>
        <dbReference type="Proteomes" id="UP000327148"/>
    </source>
</evidence>
<accession>A0A5N1GQ19</accession>
<dbReference type="AlphaFoldDB" id="A0A5N1GQ19"/>